<dbReference type="InterPro" id="IPR000719">
    <property type="entry name" value="Prot_kinase_dom"/>
</dbReference>
<name>A0A9Q0R8C0_ANAIG</name>
<dbReference type="PANTHER" id="PTHR24056">
    <property type="entry name" value="CELL DIVISION PROTEIN KINASE"/>
    <property type="match status" value="1"/>
</dbReference>
<dbReference type="GO" id="GO:0007165">
    <property type="term" value="P:signal transduction"/>
    <property type="evidence" value="ECO:0007669"/>
    <property type="project" value="TreeGrafter"/>
</dbReference>
<sequence>MSHHTLDQIVKEHKVGAGTYGVVYKAKNIQTKEIIALKKIPLERDDEGVPSTAIREVSLLKELSHPNIVSLLNVICTSEKLYLIFEFVDYDLKRLMNKQKGFNPSQTKSLTYQLLQGLSECHLHSIIHRDLKPQNLLISKTGILKIADFGLARSFSYPLRTYTHDVVTLWYRAPEILLGSKHYSPAVDMWSVGTIFAEMLLNESLFPGDSEIDQLYKIFQTFGLPDNNIWPGVTELPEFSTVFPGFSQHMLKETIENMSENRFIDPLAIDLLEKILVLDPNKRLTAKQALKHEYFKEFNLLDK</sequence>
<evidence type="ECO:0000256" key="8">
    <source>
        <dbReference type="ARBA" id="ARBA00047811"/>
    </source>
</evidence>
<evidence type="ECO:0000256" key="9">
    <source>
        <dbReference type="ARBA" id="ARBA00048367"/>
    </source>
</evidence>
<keyword evidence="3 11" id="KW-0723">Serine/threonine-protein kinase</keyword>
<organism evidence="13 14">
    <name type="scientific">Anaeramoeba ignava</name>
    <name type="common">Anaerobic marine amoeba</name>
    <dbReference type="NCBI Taxonomy" id="1746090"/>
    <lineage>
        <taxon>Eukaryota</taxon>
        <taxon>Metamonada</taxon>
        <taxon>Anaeramoebidae</taxon>
        <taxon>Anaeramoeba</taxon>
    </lineage>
</organism>
<dbReference type="PROSITE" id="PS00107">
    <property type="entry name" value="PROTEIN_KINASE_ATP"/>
    <property type="match status" value="1"/>
</dbReference>
<feature type="domain" description="Protein kinase" evidence="12">
    <location>
        <begin position="9"/>
        <end position="295"/>
    </location>
</feature>
<evidence type="ECO:0000256" key="3">
    <source>
        <dbReference type="ARBA" id="ARBA00022527"/>
    </source>
</evidence>
<feature type="binding site" evidence="10">
    <location>
        <position position="38"/>
    </location>
    <ligand>
        <name>ATP</name>
        <dbReference type="ChEBI" id="CHEBI:30616"/>
    </ligand>
</feature>
<evidence type="ECO:0000256" key="7">
    <source>
        <dbReference type="ARBA" id="ARBA00022840"/>
    </source>
</evidence>
<dbReference type="EC" id="2.7.11.22" evidence="2"/>
<evidence type="ECO:0000256" key="6">
    <source>
        <dbReference type="ARBA" id="ARBA00022777"/>
    </source>
</evidence>
<keyword evidence="5 10" id="KW-0547">Nucleotide-binding</keyword>
<evidence type="ECO:0000256" key="1">
    <source>
        <dbReference type="ARBA" id="ARBA00006485"/>
    </source>
</evidence>
<dbReference type="GO" id="GO:0030332">
    <property type="term" value="F:cyclin binding"/>
    <property type="evidence" value="ECO:0007669"/>
    <property type="project" value="TreeGrafter"/>
</dbReference>
<dbReference type="GO" id="GO:0005737">
    <property type="term" value="C:cytoplasm"/>
    <property type="evidence" value="ECO:0007669"/>
    <property type="project" value="TreeGrafter"/>
</dbReference>
<reference evidence="13" key="1">
    <citation type="submission" date="2022-10" db="EMBL/GenBank/DDBJ databases">
        <title>Novel sulphate-reducing endosymbionts in the free-living metamonad Anaeramoeba.</title>
        <authorList>
            <person name="Jerlstrom-Hultqvist J."/>
            <person name="Cepicka I."/>
            <person name="Gallot-Lavallee L."/>
            <person name="Salas-Leiva D."/>
            <person name="Curtis B.A."/>
            <person name="Zahonova K."/>
            <person name="Pipaliya S."/>
            <person name="Dacks J."/>
            <person name="Roger A.J."/>
        </authorList>
    </citation>
    <scope>NUCLEOTIDE SEQUENCE</scope>
    <source>
        <strain evidence="13">BMAN</strain>
    </source>
</reference>
<keyword evidence="4" id="KW-0808">Transferase</keyword>
<comment type="similarity">
    <text evidence="1">Belongs to the protein kinase superfamily. CMGC Ser/Thr protein kinase family. CDC2/CDKX subfamily.</text>
</comment>
<evidence type="ECO:0000256" key="11">
    <source>
        <dbReference type="RuleBase" id="RU000304"/>
    </source>
</evidence>
<dbReference type="SMART" id="SM00220">
    <property type="entry name" value="S_TKc"/>
    <property type="match status" value="1"/>
</dbReference>
<dbReference type="OrthoDB" id="1732493at2759"/>
<dbReference type="SUPFAM" id="SSF56112">
    <property type="entry name" value="Protein kinase-like (PK-like)"/>
    <property type="match status" value="1"/>
</dbReference>
<dbReference type="OMA" id="PDETKWP"/>
<dbReference type="PANTHER" id="PTHR24056:SF254">
    <property type="entry name" value="CYCLIN-DEPENDENT KINASE 2"/>
    <property type="match status" value="1"/>
</dbReference>
<dbReference type="GO" id="GO:0010468">
    <property type="term" value="P:regulation of gene expression"/>
    <property type="evidence" value="ECO:0007669"/>
    <property type="project" value="TreeGrafter"/>
</dbReference>
<dbReference type="GO" id="GO:0005634">
    <property type="term" value="C:nucleus"/>
    <property type="evidence" value="ECO:0007669"/>
    <property type="project" value="TreeGrafter"/>
</dbReference>
<dbReference type="GO" id="GO:0005524">
    <property type="term" value="F:ATP binding"/>
    <property type="evidence" value="ECO:0007669"/>
    <property type="project" value="UniProtKB-UniRule"/>
</dbReference>
<evidence type="ECO:0000313" key="14">
    <source>
        <dbReference type="Proteomes" id="UP001149090"/>
    </source>
</evidence>
<gene>
    <name evidence="13" type="ORF">M0811_02124</name>
</gene>
<dbReference type="GO" id="GO:0004693">
    <property type="term" value="F:cyclin-dependent protein serine/threonine kinase activity"/>
    <property type="evidence" value="ECO:0007669"/>
    <property type="project" value="UniProtKB-EC"/>
</dbReference>
<keyword evidence="7 10" id="KW-0067">ATP-binding</keyword>
<evidence type="ECO:0000256" key="2">
    <source>
        <dbReference type="ARBA" id="ARBA00012425"/>
    </source>
</evidence>
<dbReference type="InterPro" id="IPR008271">
    <property type="entry name" value="Ser/Thr_kinase_AS"/>
</dbReference>
<keyword evidence="6 13" id="KW-0418">Kinase</keyword>
<dbReference type="InterPro" id="IPR050108">
    <property type="entry name" value="CDK"/>
</dbReference>
<comment type="catalytic activity">
    <reaction evidence="9">
        <text>L-seryl-[protein] + ATP = O-phospho-L-seryl-[protein] + ADP + H(+)</text>
        <dbReference type="Rhea" id="RHEA:17989"/>
        <dbReference type="Rhea" id="RHEA-COMP:9863"/>
        <dbReference type="Rhea" id="RHEA-COMP:11604"/>
        <dbReference type="ChEBI" id="CHEBI:15378"/>
        <dbReference type="ChEBI" id="CHEBI:29999"/>
        <dbReference type="ChEBI" id="CHEBI:30616"/>
        <dbReference type="ChEBI" id="CHEBI:83421"/>
        <dbReference type="ChEBI" id="CHEBI:456216"/>
        <dbReference type="EC" id="2.7.11.22"/>
    </reaction>
</comment>
<evidence type="ECO:0000256" key="4">
    <source>
        <dbReference type="ARBA" id="ARBA00022679"/>
    </source>
</evidence>
<proteinExistence type="inferred from homology"/>
<dbReference type="FunFam" id="3.30.200.20:FF:000375">
    <property type="entry name" value="Cell division related protein kinase 2"/>
    <property type="match status" value="1"/>
</dbReference>
<dbReference type="PROSITE" id="PS50011">
    <property type="entry name" value="PROTEIN_KINASE_DOM"/>
    <property type="match status" value="1"/>
</dbReference>
<dbReference type="AlphaFoldDB" id="A0A9Q0R8C0"/>
<dbReference type="GO" id="GO:0010389">
    <property type="term" value="P:regulation of G2/M transition of mitotic cell cycle"/>
    <property type="evidence" value="ECO:0007669"/>
    <property type="project" value="TreeGrafter"/>
</dbReference>
<evidence type="ECO:0000256" key="5">
    <source>
        <dbReference type="ARBA" id="ARBA00022741"/>
    </source>
</evidence>
<dbReference type="Pfam" id="PF00069">
    <property type="entry name" value="Pkinase"/>
    <property type="match status" value="1"/>
</dbReference>
<dbReference type="Proteomes" id="UP001149090">
    <property type="component" value="Unassembled WGS sequence"/>
</dbReference>
<protein>
    <recommendedName>
        <fullName evidence="2">cyclin-dependent kinase</fullName>
        <ecNumber evidence="2">2.7.11.22</ecNumber>
    </recommendedName>
</protein>
<evidence type="ECO:0000259" key="12">
    <source>
        <dbReference type="PROSITE" id="PS50011"/>
    </source>
</evidence>
<dbReference type="EMBL" id="JAPDFW010000103">
    <property type="protein sequence ID" value="KAJ5069554.1"/>
    <property type="molecule type" value="Genomic_DNA"/>
</dbReference>
<dbReference type="CDD" id="cd07829">
    <property type="entry name" value="STKc_CDK_like"/>
    <property type="match status" value="1"/>
</dbReference>
<evidence type="ECO:0000313" key="13">
    <source>
        <dbReference type="EMBL" id="KAJ5069554.1"/>
    </source>
</evidence>
<dbReference type="Gene3D" id="3.30.200.20">
    <property type="entry name" value="Phosphorylase Kinase, domain 1"/>
    <property type="match status" value="1"/>
</dbReference>
<dbReference type="GO" id="GO:0000082">
    <property type="term" value="P:G1/S transition of mitotic cell cycle"/>
    <property type="evidence" value="ECO:0007669"/>
    <property type="project" value="TreeGrafter"/>
</dbReference>
<dbReference type="PROSITE" id="PS00108">
    <property type="entry name" value="PROTEIN_KINASE_ST"/>
    <property type="match status" value="1"/>
</dbReference>
<evidence type="ECO:0000256" key="10">
    <source>
        <dbReference type="PROSITE-ProRule" id="PRU10141"/>
    </source>
</evidence>
<dbReference type="InterPro" id="IPR011009">
    <property type="entry name" value="Kinase-like_dom_sf"/>
</dbReference>
<dbReference type="FunFam" id="1.10.510.10:FF:000574">
    <property type="entry name" value="Cell division related protein kinase 2"/>
    <property type="match status" value="1"/>
</dbReference>
<comment type="catalytic activity">
    <reaction evidence="8">
        <text>L-threonyl-[protein] + ATP = O-phospho-L-threonyl-[protein] + ADP + H(+)</text>
        <dbReference type="Rhea" id="RHEA:46608"/>
        <dbReference type="Rhea" id="RHEA-COMP:11060"/>
        <dbReference type="Rhea" id="RHEA-COMP:11605"/>
        <dbReference type="ChEBI" id="CHEBI:15378"/>
        <dbReference type="ChEBI" id="CHEBI:30013"/>
        <dbReference type="ChEBI" id="CHEBI:30616"/>
        <dbReference type="ChEBI" id="CHEBI:61977"/>
        <dbReference type="ChEBI" id="CHEBI:456216"/>
        <dbReference type="EC" id="2.7.11.22"/>
    </reaction>
</comment>
<dbReference type="InterPro" id="IPR017441">
    <property type="entry name" value="Protein_kinase_ATP_BS"/>
</dbReference>
<accession>A0A9Q0R8C0</accession>
<keyword evidence="14" id="KW-1185">Reference proteome</keyword>
<comment type="caution">
    <text evidence="13">The sequence shown here is derived from an EMBL/GenBank/DDBJ whole genome shotgun (WGS) entry which is preliminary data.</text>
</comment>
<dbReference type="Gene3D" id="1.10.510.10">
    <property type="entry name" value="Transferase(Phosphotransferase) domain 1"/>
    <property type="match status" value="1"/>
</dbReference>
<dbReference type="GO" id="GO:0000307">
    <property type="term" value="C:cyclin-dependent protein kinase holoenzyme complex"/>
    <property type="evidence" value="ECO:0007669"/>
    <property type="project" value="TreeGrafter"/>
</dbReference>